<dbReference type="OrthoDB" id="4790878at2759"/>
<keyword evidence="2" id="KW-1185">Reference proteome</keyword>
<reference evidence="2" key="1">
    <citation type="submission" date="2018-05" db="EMBL/GenBank/DDBJ databases">
        <title>Draft genome sequence of Stemphylium lycopersici strain CIDEFI 213.</title>
        <authorList>
            <person name="Medina R."/>
            <person name="Franco M.E.E."/>
            <person name="Lucentini C.G."/>
            <person name="Saparrat M.C.N."/>
            <person name="Balatti P.A."/>
        </authorList>
    </citation>
    <scope>NUCLEOTIDE SEQUENCE [LARGE SCALE GENOMIC DNA]</scope>
    <source>
        <strain evidence="2">CIDEFI 213</strain>
    </source>
</reference>
<dbReference type="AlphaFoldDB" id="A0A364NBH3"/>
<accession>A0A364NBH3</accession>
<proteinExistence type="predicted"/>
<gene>
    <name evidence="1" type="ORF">DDE83_002015</name>
</gene>
<comment type="caution">
    <text evidence="1">The sequence shown here is derived from an EMBL/GenBank/DDBJ whole genome shotgun (WGS) entry which is preliminary data.</text>
</comment>
<name>A0A364NBH3_STELY</name>
<sequence>MAKNTLRRSAAKVEHSKAVPIEPQLQSALLRLPGELRNHIYQFVFRDDENLCVVDYDPGEAHKEHVRAKMRRLLGLDCLRHVCRQLRLETAGKGRLIENVAGFLCPNRISSVTTDIAWVTFWYSETFVYQSMWDCLRVSKRHPQACVNFLIKEKVLAKGKIAPFVNHASMRFLLRRYADELGLELDVTEIAQSHCPVFKAGNLASSRAF</sequence>
<dbReference type="Proteomes" id="UP000249619">
    <property type="component" value="Unassembled WGS sequence"/>
</dbReference>
<evidence type="ECO:0000313" key="2">
    <source>
        <dbReference type="Proteomes" id="UP000249619"/>
    </source>
</evidence>
<protein>
    <submittedName>
        <fullName evidence="1">Uncharacterized protein</fullName>
    </submittedName>
</protein>
<evidence type="ECO:0000313" key="1">
    <source>
        <dbReference type="EMBL" id="RAR14616.1"/>
    </source>
</evidence>
<organism evidence="1 2">
    <name type="scientific">Stemphylium lycopersici</name>
    <name type="common">Tomato gray leaf spot disease fungus</name>
    <name type="synonym">Thyrospora lycopersici</name>
    <dbReference type="NCBI Taxonomy" id="183478"/>
    <lineage>
        <taxon>Eukaryota</taxon>
        <taxon>Fungi</taxon>
        <taxon>Dikarya</taxon>
        <taxon>Ascomycota</taxon>
        <taxon>Pezizomycotina</taxon>
        <taxon>Dothideomycetes</taxon>
        <taxon>Pleosporomycetidae</taxon>
        <taxon>Pleosporales</taxon>
        <taxon>Pleosporineae</taxon>
        <taxon>Pleosporaceae</taxon>
        <taxon>Stemphylium</taxon>
    </lineage>
</organism>
<dbReference type="EMBL" id="QGDH01000020">
    <property type="protein sequence ID" value="RAR14616.1"/>
    <property type="molecule type" value="Genomic_DNA"/>
</dbReference>